<reference evidence="1 2" key="1">
    <citation type="submission" date="2007-08" db="EMBL/GenBank/DDBJ databases">
        <authorList>
            <person name="Fulton L."/>
            <person name="Clifton S."/>
            <person name="Fulton B."/>
            <person name="Xu J."/>
            <person name="Minx P."/>
            <person name="Pepin K.H."/>
            <person name="Johnson M."/>
            <person name="Thiruvilangam P."/>
            <person name="Bhonagiri V."/>
            <person name="Nash W.E."/>
            <person name="Mardis E.R."/>
            <person name="Wilson R.K."/>
        </authorList>
    </citation>
    <scope>NUCLEOTIDE SEQUENCE [LARGE SCALE GENOMIC DNA]</scope>
    <source>
        <strain evidence="2">ATCC BAA-613 / DSM 15670 / CCUG 46953 / JCM 12243 / WAL 16351</strain>
    </source>
</reference>
<evidence type="ECO:0000313" key="2">
    <source>
        <dbReference type="Proteomes" id="UP000005396"/>
    </source>
</evidence>
<organism evidence="1 2">
    <name type="scientific">Enterocloster bolteae (strain ATCC BAA-613 / DSM 15670 / CCUG 46953 / JCM 12243 / WAL 16351)</name>
    <name type="common">Clostridium bolteae</name>
    <dbReference type="NCBI Taxonomy" id="411902"/>
    <lineage>
        <taxon>Bacteria</taxon>
        <taxon>Bacillati</taxon>
        <taxon>Bacillota</taxon>
        <taxon>Clostridia</taxon>
        <taxon>Lachnospirales</taxon>
        <taxon>Lachnospiraceae</taxon>
        <taxon>Enterocloster</taxon>
    </lineage>
</organism>
<sequence>MQVWIVLFYQKCPRLIHVVSKMTCISRGINFFYLKEVCIVRFFSLYIESVFYRN</sequence>
<dbReference type="PaxDb" id="411902-CLOBOL_07252"/>
<comment type="caution">
    <text evidence="1">The sequence shown here is derived from an EMBL/GenBank/DDBJ whole genome shotgun (WGS) entry which is preliminary data.</text>
</comment>
<protein>
    <submittedName>
        <fullName evidence="1">Uncharacterized protein</fullName>
    </submittedName>
</protein>
<evidence type="ECO:0000313" key="1">
    <source>
        <dbReference type="EMBL" id="EDP12498.1"/>
    </source>
</evidence>
<dbReference type="HOGENOM" id="CLU_3041974_0_0_9"/>
<dbReference type="AlphaFoldDB" id="A8S5M3"/>
<dbReference type="EMBL" id="ABCC02000076">
    <property type="protein sequence ID" value="EDP12498.1"/>
    <property type="molecule type" value="Genomic_DNA"/>
</dbReference>
<gene>
    <name evidence="1" type="ORF">CLOBOL_07252</name>
</gene>
<dbReference type="Proteomes" id="UP000005396">
    <property type="component" value="Unassembled WGS sequence"/>
</dbReference>
<accession>A8S5M3</accession>
<proteinExistence type="predicted"/>
<name>A8S5M3_ENTBW</name>
<reference evidence="1 2" key="2">
    <citation type="submission" date="2007-09" db="EMBL/GenBank/DDBJ databases">
        <title>Draft genome sequence of Clostridium bolteae (ATCC BAA-613).</title>
        <authorList>
            <person name="Sudarsanam P."/>
            <person name="Ley R."/>
            <person name="Guruge J."/>
            <person name="Turnbaugh P.J."/>
            <person name="Mahowald M."/>
            <person name="Liep D."/>
            <person name="Gordon J."/>
        </authorList>
    </citation>
    <scope>NUCLEOTIDE SEQUENCE [LARGE SCALE GENOMIC DNA]</scope>
    <source>
        <strain evidence="2">ATCC BAA-613 / DSM 15670 / CCUG 46953 / JCM 12243 / WAL 16351</strain>
    </source>
</reference>